<protein>
    <submittedName>
        <fullName evidence="1">Uncharacterized protein</fullName>
    </submittedName>
</protein>
<sequence length="131" mass="14492">MLIGFPSVAMHIKLIVVLTSLGSLSASSIEYSPSTIVNPSTVSHNQLYNEKWTVESCVSGVVQRAEERKRNCPCRPEDVIVFGELSIIRDGRVSCCQKKCEEGDTPLTTSELTLDAQFCCEGVRRLLIEKN</sequence>
<proteinExistence type="predicted"/>
<evidence type="ECO:0000313" key="2">
    <source>
        <dbReference type="Proteomes" id="UP000005239"/>
    </source>
</evidence>
<dbReference type="Proteomes" id="UP000005239">
    <property type="component" value="Unassembled WGS sequence"/>
</dbReference>
<accession>A0A8R1UEB2</accession>
<reference evidence="2" key="1">
    <citation type="journal article" date="2008" name="Nat. Genet.">
        <title>The Pristionchus pacificus genome provides a unique perspective on nematode lifestyle and parasitism.</title>
        <authorList>
            <person name="Dieterich C."/>
            <person name="Clifton S.W."/>
            <person name="Schuster L.N."/>
            <person name="Chinwalla A."/>
            <person name="Delehaunty K."/>
            <person name="Dinkelacker I."/>
            <person name="Fulton L."/>
            <person name="Fulton R."/>
            <person name="Godfrey J."/>
            <person name="Minx P."/>
            <person name="Mitreva M."/>
            <person name="Roeseler W."/>
            <person name="Tian H."/>
            <person name="Witte H."/>
            <person name="Yang S.P."/>
            <person name="Wilson R.K."/>
            <person name="Sommer R.J."/>
        </authorList>
    </citation>
    <scope>NUCLEOTIDE SEQUENCE [LARGE SCALE GENOMIC DNA]</scope>
    <source>
        <strain evidence="2">PS312</strain>
    </source>
</reference>
<accession>A0A454XUL9</accession>
<evidence type="ECO:0000313" key="1">
    <source>
        <dbReference type="EnsemblMetazoa" id="PPA15918.1"/>
    </source>
</evidence>
<gene>
    <name evidence="1" type="primary">WBGene00105472</name>
</gene>
<name>A0A454XUL9_PRIPA</name>
<reference evidence="1" key="2">
    <citation type="submission" date="2022-06" db="UniProtKB">
        <authorList>
            <consortium name="EnsemblMetazoa"/>
        </authorList>
    </citation>
    <scope>IDENTIFICATION</scope>
    <source>
        <strain evidence="1">PS312</strain>
    </source>
</reference>
<keyword evidence="2" id="KW-1185">Reference proteome</keyword>
<dbReference type="AlphaFoldDB" id="A0A454XUL9"/>
<dbReference type="EnsemblMetazoa" id="PPA15918.1">
    <property type="protein sequence ID" value="PPA15918.1"/>
    <property type="gene ID" value="WBGene00105472"/>
</dbReference>
<organism evidence="1 2">
    <name type="scientific">Pristionchus pacificus</name>
    <name type="common">Parasitic nematode worm</name>
    <dbReference type="NCBI Taxonomy" id="54126"/>
    <lineage>
        <taxon>Eukaryota</taxon>
        <taxon>Metazoa</taxon>
        <taxon>Ecdysozoa</taxon>
        <taxon>Nematoda</taxon>
        <taxon>Chromadorea</taxon>
        <taxon>Rhabditida</taxon>
        <taxon>Rhabditina</taxon>
        <taxon>Diplogasteromorpha</taxon>
        <taxon>Diplogasteroidea</taxon>
        <taxon>Neodiplogasteridae</taxon>
        <taxon>Pristionchus</taxon>
    </lineage>
</organism>